<proteinExistence type="predicted"/>
<evidence type="ECO:0000256" key="1">
    <source>
        <dbReference type="SAM" id="MobiDB-lite"/>
    </source>
</evidence>
<feature type="region of interest" description="Disordered" evidence="1">
    <location>
        <begin position="33"/>
        <end position="63"/>
    </location>
</feature>
<feature type="non-terminal residue" evidence="2">
    <location>
        <position position="1"/>
    </location>
</feature>
<accession>A0A383CKG9</accession>
<evidence type="ECO:0000313" key="2">
    <source>
        <dbReference type="EMBL" id="SVE32118.1"/>
    </source>
</evidence>
<gene>
    <name evidence="2" type="ORF">METZ01_LOCUS484972</name>
</gene>
<organism evidence="2">
    <name type="scientific">marine metagenome</name>
    <dbReference type="NCBI Taxonomy" id="408172"/>
    <lineage>
        <taxon>unclassified sequences</taxon>
        <taxon>metagenomes</taxon>
        <taxon>ecological metagenomes</taxon>
    </lineage>
</organism>
<name>A0A383CKG9_9ZZZZ</name>
<dbReference type="AlphaFoldDB" id="A0A383CKG9"/>
<sequence>PGVADSLVAGSVDLVVHMTRLGASRQVTDVVEVRPSGEQPPNRPGVACGEPITTEPSSGRWGR</sequence>
<reference evidence="2" key="1">
    <citation type="submission" date="2018-05" db="EMBL/GenBank/DDBJ databases">
        <authorList>
            <person name="Lanie J.A."/>
            <person name="Ng W.-L."/>
            <person name="Kazmierczak K.M."/>
            <person name="Andrzejewski T.M."/>
            <person name="Davidsen T.M."/>
            <person name="Wayne K.J."/>
            <person name="Tettelin H."/>
            <person name="Glass J.I."/>
            <person name="Rusch D."/>
            <person name="Podicherti R."/>
            <person name="Tsui H.-C.T."/>
            <person name="Winkler M.E."/>
        </authorList>
    </citation>
    <scope>NUCLEOTIDE SEQUENCE</scope>
</reference>
<protein>
    <submittedName>
        <fullName evidence="2">Uncharacterized protein</fullName>
    </submittedName>
</protein>
<dbReference type="EMBL" id="UINC01209198">
    <property type="protein sequence ID" value="SVE32118.1"/>
    <property type="molecule type" value="Genomic_DNA"/>
</dbReference>